<proteinExistence type="inferred from homology"/>
<dbReference type="PANTHER" id="PTHR45650:SF9">
    <property type="entry name" value="SGNH HYDROLASE-TYPE ESTERASE DOMAIN-CONTAINING PROTEIN"/>
    <property type="match status" value="1"/>
</dbReference>
<keyword evidence="5" id="KW-0378">Hydrolase</keyword>
<dbReference type="CDD" id="cd01837">
    <property type="entry name" value="SGNH_plant_lipase_like"/>
    <property type="match status" value="1"/>
</dbReference>
<dbReference type="SUPFAM" id="SSF52266">
    <property type="entry name" value="SGNH hydrolase"/>
    <property type="match status" value="1"/>
</dbReference>
<gene>
    <name evidence="9" type="primary">VvCHDp000713_11</name>
    <name evidence="9" type="ORF">CK203_040161</name>
</gene>
<evidence type="ECO:0000256" key="1">
    <source>
        <dbReference type="ARBA" id="ARBA00004613"/>
    </source>
</evidence>
<evidence type="ECO:0000313" key="10">
    <source>
        <dbReference type="Proteomes" id="UP000288805"/>
    </source>
</evidence>
<organism evidence="9 10">
    <name type="scientific">Vitis vinifera</name>
    <name type="common">Grape</name>
    <dbReference type="NCBI Taxonomy" id="29760"/>
    <lineage>
        <taxon>Eukaryota</taxon>
        <taxon>Viridiplantae</taxon>
        <taxon>Streptophyta</taxon>
        <taxon>Embryophyta</taxon>
        <taxon>Tracheophyta</taxon>
        <taxon>Spermatophyta</taxon>
        <taxon>Magnoliopsida</taxon>
        <taxon>eudicotyledons</taxon>
        <taxon>Gunneridae</taxon>
        <taxon>Pentapetalae</taxon>
        <taxon>rosids</taxon>
        <taxon>Vitales</taxon>
        <taxon>Vitaceae</taxon>
        <taxon>Viteae</taxon>
        <taxon>Vitis</taxon>
    </lineage>
</organism>
<feature type="chain" id="PRO_5019170961" evidence="8">
    <location>
        <begin position="28"/>
        <end position="359"/>
    </location>
</feature>
<keyword evidence="6" id="KW-0442">Lipid degradation</keyword>
<accession>A0A438H3A9</accession>
<dbReference type="InterPro" id="IPR051238">
    <property type="entry name" value="GDSL_esterase/lipase"/>
</dbReference>
<dbReference type="GO" id="GO:0016788">
    <property type="term" value="F:hydrolase activity, acting on ester bonds"/>
    <property type="evidence" value="ECO:0007669"/>
    <property type="project" value="InterPro"/>
</dbReference>
<comment type="similarity">
    <text evidence="2">Belongs to the 'GDSL' lipolytic enzyme family.</text>
</comment>
<dbReference type="GO" id="GO:0005576">
    <property type="term" value="C:extracellular region"/>
    <property type="evidence" value="ECO:0007669"/>
    <property type="project" value="UniProtKB-SubCell"/>
</dbReference>
<evidence type="ECO:0000256" key="7">
    <source>
        <dbReference type="ARBA" id="ARBA00023098"/>
    </source>
</evidence>
<dbReference type="InterPro" id="IPR036514">
    <property type="entry name" value="SGNH_hydro_sf"/>
</dbReference>
<dbReference type="GO" id="GO:0016042">
    <property type="term" value="P:lipid catabolic process"/>
    <property type="evidence" value="ECO:0007669"/>
    <property type="project" value="UniProtKB-KW"/>
</dbReference>
<comment type="subcellular location">
    <subcellularLocation>
        <location evidence="1">Secreted</location>
    </subcellularLocation>
</comment>
<dbReference type="Proteomes" id="UP000288805">
    <property type="component" value="Unassembled WGS sequence"/>
</dbReference>
<dbReference type="Pfam" id="PF00657">
    <property type="entry name" value="Lipase_GDSL"/>
    <property type="match status" value="1"/>
</dbReference>
<keyword evidence="7" id="KW-0443">Lipid metabolism</keyword>
<evidence type="ECO:0000256" key="2">
    <source>
        <dbReference type="ARBA" id="ARBA00008668"/>
    </source>
</evidence>
<evidence type="ECO:0000313" key="9">
    <source>
        <dbReference type="EMBL" id="RVW78978.1"/>
    </source>
</evidence>
<evidence type="ECO:0000256" key="5">
    <source>
        <dbReference type="ARBA" id="ARBA00022801"/>
    </source>
</evidence>
<evidence type="ECO:0000256" key="4">
    <source>
        <dbReference type="ARBA" id="ARBA00022729"/>
    </source>
</evidence>
<feature type="signal peptide" evidence="8">
    <location>
        <begin position="1"/>
        <end position="27"/>
    </location>
</feature>
<reference evidence="9 10" key="1">
    <citation type="journal article" date="2018" name="PLoS Genet.">
        <title>Population sequencing reveals clonal diversity and ancestral inbreeding in the grapevine cultivar Chardonnay.</title>
        <authorList>
            <person name="Roach M.J."/>
            <person name="Johnson D.L."/>
            <person name="Bohlmann J."/>
            <person name="van Vuuren H.J."/>
            <person name="Jones S.J."/>
            <person name="Pretorius I.S."/>
            <person name="Schmidt S.A."/>
            <person name="Borneman A.R."/>
        </authorList>
    </citation>
    <scope>NUCLEOTIDE SEQUENCE [LARGE SCALE GENOMIC DNA]</scope>
    <source>
        <strain evidence="10">cv. Chardonnay</strain>
        <tissue evidence="9">Leaf</tissue>
    </source>
</reference>
<dbReference type="PANTHER" id="PTHR45650">
    <property type="entry name" value="GDSL-LIKE LIPASE/ACYLHYDROLASE-RELATED"/>
    <property type="match status" value="1"/>
</dbReference>
<dbReference type="EMBL" id="QGNW01000287">
    <property type="protein sequence ID" value="RVW78978.1"/>
    <property type="molecule type" value="Genomic_DNA"/>
</dbReference>
<dbReference type="InterPro" id="IPR001087">
    <property type="entry name" value="GDSL"/>
</dbReference>
<dbReference type="InterPro" id="IPR035669">
    <property type="entry name" value="SGNH_plant_lipase-like"/>
</dbReference>
<protein>
    <submittedName>
        <fullName evidence="9">GDSL esterase/lipase</fullName>
    </submittedName>
</protein>
<keyword evidence="4 8" id="KW-0732">Signal</keyword>
<evidence type="ECO:0000256" key="3">
    <source>
        <dbReference type="ARBA" id="ARBA00022525"/>
    </source>
</evidence>
<comment type="caution">
    <text evidence="9">The sequence shown here is derived from an EMBL/GenBank/DDBJ whole genome shotgun (WGS) entry which is preliminary data.</text>
</comment>
<evidence type="ECO:0000256" key="8">
    <source>
        <dbReference type="SAM" id="SignalP"/>
    </source>
</evidence>
<dbReference type="Gene3D" id="3.40.50.1110">
    <property type="entry name" value="SGNH hydrolase"/>
    <property type="match status" value="1"/>
</dbReference>
<name>A0A438H3A9_VITVI</name>
<dbReference type="AlphaFoldDB" id="A0A438H3A9"/>
<evidence type="ECO:0000256" key="6">
    <source>
        <dbReference type="ARBA" id="ARBA00022963"/>
    </source>
</evidence>
<keyword evidence="3" id="KW-0964">Secreted</keyword>
<sequence length="359" mass="39025">MASTHQKIWWSTVLLFGLSNLQHGTLGDPQVPCYFILGDSLSDSGNNNALSTLAKVNYLPYGIDFPQGPTGRFCNGRTVVDVIAELLGFNSFVPPFATAEGEVILKGVNYASGGSGIRDESGQNLGDRISMNEQLENYQTTVSQINDILGSDTAAATHLNKCLFTVGIGSNDYINNYLMPDLYPTSRLYTPDQYAEALIEQYSQQLKTLYGYGARKLALFGLGLIGCAPAELASFGPSPGSNCVDTINDAVRLFNTGLVSLIDDLNKKFSDAKFTYINFYEIGSTNLTAFGFKVTNMGCCGGQNACLRSSTPCQNRSEYAFWDQFHSTEAVNLIFGQRAYKSQTPSDAYPIDVSTLAQL</sequence>